<proteinExistence type="predicted"/>
<dbReference type="Proteomes" id="UP000610966">
    <property type="component" value="Unassembled WGS sequence"/>
</dbReference>
<comment type="caution">
    <text evidence="1">The sequence shown here is derived from an EMBL/GenBank/DDBJ whole genome shotgun (WGS) entry which is preliminary data.</text>
</comment>
<accession>A0A8J3VYE2</accession>
<dbReference type="AlphaFoldDB" id="A0A8J3VYE2"/>
<sequence length="283" mass="31421">MTSRHRHPESGQRRFLHRILAEGAERLGVSLTGQAVFGWHDRTIGSAALTDRGHFWLRATAEHRDWAYGEAWTGNQDAAAITGVPKPALIARIEWNEPPVCIYAELLSYTPDPPSSTTSHLIDPPNLSPSWWTDLRAAVDTLATHSTHRGEHDPSSLIRRVEAFYRRPLDLPGAPTIRTEHTDLHWANLTHPRLCVLDWEYWGNAPAGYGAAVLYLHSLLIPTTAAQVHDLFADVLDTPTGRLAQLSAAAHILDRATRSGDYPTLAKPVHAHAISLIRAAERR</sequence>
<evidence type="ECO:0000313" key="2">
    <source>
        <dbReference type="Proteomes" id="UP000610966"/>
    </source>
</evidence>
<dbReference type="EMBL" id="BOOG01000013">
    <property type="protein sequence ID" value="GIH69347.1"/>
    <property type="molecule type" value="Genomic_DNA"/>
</dbReference>
<name>A0A8J3VYE2_9ACTN</name>
<evidence type="ECO:0000313" key="1">
    <source>
        <dbReference type="EMBL" id="GIH69347.1"/>
    </source>
</evidence>
<keyword evidence="2" id="KW-1185">Reference proteome</keyword>
<evidence type="ECO:0008006" key="3">
    <source>
        <dbReference type="Google" id="ProtNLM"/>
    </source>
</evidence>
<reference evidence="1" key="1">
    <citation type="submission" date="2021-01" db="EMBL/GenBank/DDBJ databases">
        <title>Whole genome shotgun sequence of Sphaerimonospora thailandensis NBRC 107569.</title>
        <authorList>
            <person name="Komaki H."/>
            <person name="Tamura T."/>
        </authorList>
    </citation>
    <scope>NUCLEOTIDE SEQUENCE</scope>
    <source>
        <strain evidence="1">NBRC 107569</strain>
    </source>
</reference>
<organism evidence="1 2">
    <name type="scientific">Sphaerimonospora thailandensis</name>
    <dbReference type="NCBI Taxonomy" id="795644"/>
    <lineage>
        <taxon>Bacteria</taxon>
        <taxon>Bacillati</taxon>
        <taxon>Actinomycetota</taxon>
        <taxon>Actinomycetes</taxon>
        <taxon>Streptosporangiales</taxon>
        <taxon>Streptosporangiaceae</taxon>
        <taxon>Sphaerimonospora</taxon>
    </lineage>
</organism>
<gene>
    <name evidence="1" type="ORF">Mth01_16000</name>
</gene>
<dbReference type="RefSeq" id="WP_204013690.1">
    <property type="nucleotide sequence ID" value="NZ_BOOG01000013.1"/>
</dbReference>
<protein>
    <recommendedName>
        <fullName evidence="3">Phosphotransferase family enzyme</fullName>
    </recommendedName>
</protein>